<dbReference type="EMBL" id="CAEQ01001139">
    <property type="protein sequence ID" value="CCD13384.1"/>
    <property type="molecule type" value="Genomic_DNA"/>
</dbReference>
<reference evidence="2 3" key="2">
    <citation type="journal article" date="2012" name="Proc. Natl. Acad. Sci. U.S.A.">
        <title>Antigenic diversity is generated by distinct evolutionary mechanisms in African trypanosome species.</title>
        <authorList>
            <person name="Jackson A.P."/>
            <person name="Berry A."/>
            <person name="Aslett M."/>
            <person name="Allison H.C."/>
            <person name="Burton P."/>
            <person name="Vavrova-Anderson J."/>
            <person name="Brown R."/>
            <person name="Browne H."/>
            <person name="Corton N."/>
            <person name="Hauser H."/>
            <person name="Gamble J."/>
            <person name="Gilderthorp R."/>
            <person name="Marcello L."/>
            <person name="McQuillan J."/>
            <person name="Otto T.D."/>
            <person name="Quail M.A."/>
            <person name="Sanders M.J."/>
            <person name="van Tonder A."/>
            <person name="Ginger M.L."/>
            <person name="Field M.C."/>
            <person name="Barry J.D."/>
            <person name="Hertz-Fowler C."/>
            <person name="Berriman M."/>
        </authorList>
    </citation>
    <scope>NUCLEOTIDE SEQUENCE [LARGE SCALE GENOMIC DNA]</scope>
    <source>
        <strain evidence="2 3">IL3000</strain>
    </source>
</reference>
<evidence type="ECO:0000256" key="1">
    <source>
        <dbReference type="SAM" id="Phobius"/>
    </source>
</evidence>
<comment type="caution">
    <text evidence="2">The sequence shown here is derived from an EMBL/GenBank/DDBJ whole genome shotgun (WGS) entry which is preliminary data.</text>
</comment>
<keyword evidence="3" id="KW-1185">Reference proteome</keyword>
<keyword evidence="1" id="KW-1133">Transmembrane helix</keyword>
<accession>F9W857</accession>
<organism evidence="2 3">
    <name type="scientific">Trypanosoma congolense (strain IL3000)</name>
    <dbReference type="NCBI Taxonomy" id="1068625"/>
    <lineage>
        <taxon>Eukaryota</taxon>
        <taxon>Discoba</taxon>
        <taxon>Euglenozoa</taxon>
        <taxon>Kinetoplastea</taxon>
        <taxon>Metakinetoplastina</taxon>
        <taxon>Trypanosomatida</taxon>
        <taxon>Trypanosomatidae</taxon>
        <taxon>Trypanosoma</taxon>
        <taxon>Nannomonas</taxon>
    </lineage>
</organism>
<keyword evidence="1" id="KW-0472">Membrane</keyword>
<proteinExistence type="predicted"/>
<evidence type="ECO:0000313" key="3">
    <source>
        <dbReference type="Proteomes" id="UP000000702"/>
    </source>
</evidence>
<dbReference type="Proteomes" id="UP000000702">
    <property type="component" value="Unassembled WGS sequence"/>
</dbReference>
<sequence>MQERIQLVIFPPLDSDKVSRAEFGWEKLYRAGLRWAGCGEGWREEKLKKTYGLLVAILLMVVGVTVWELRLRSQAAMGNKMTLIGNAHTSMQLKVKEGRLRLICPFHKSGAPASSPDGTYKLTVSFSVPSCKSVLKPTSVLDTNR</sequence>
<protein>
    <submittedName>
        <fullName evidence="2">Uncharacterized protein</fullName>
    </submittedName>
</protein>
<reference evidence="3" key="1">
    <citation type="submission" date="2011-07" db="EMBL/GenBank/DDBJ databases">
        <title>Divergent evolution of antigenic variation in African trypanosomes.</title>
        <authorList>
            <person name="Jackson A.P."/>
            <person name="Berry A."/>
            <person name="Allison H.C."/>
            <person name="Burton P."/>
            <person name="Anderson J."/>
            <person name="Aslett M."/>
            <person name="Brown R."/>
            <person name="Corton N."/>
            <person name="Harris D."/>
            <person name="Hauser H."/>
            <person name="Gamble J."/>
            <person name="Gilderthorp R."/>
            <person name="McQuillan J."/>
            <person name="Quail M.A."/>
            <person name="Sanders M."/>
            <person name="Van Tonder A."/>
            <person name="Ginger M.L."/>
            <person name="Donelson J.E."/>
            <person name="Field M.C."/>
            <person name="Barry J.D."/>
            <person name="Berriman M."/>
            <person name="Hertz-Fowler C."/>
        </authorList>
    </citation>
    <scope>NUCLEOTIDE SEQUENCE [LARGE SCALE GENOMIC DNA]</scope>
    <source>
        <strain evidence="3">IL3000</strain>
    </source>
</reference>
<feature type="transmembrane region" description="Helical" evidence="1">
    <location>
        <begin position="51"/>
        <end position="71"/>
    </location>
</feature>
<keyword evidence="1" id="KW-0812">Transmembrane</keyword>
<dbReference type="AlphaFoldDB" id="F9W857"/>
<gene>
    <name evidence="2" type="ORF">TCIL3000_0_41410</name>
</gene>
<evidence type="ECO:0000313" key="2">
    <source>
        <dbReference type="EMBL" id="CCD13384.1"/>
    </source>
</evidence>
<name>F9W857_TRYCI</name>